<organism evidence="1 2">
    <name type="scientific">Petropleomorpha daqingensis</name>
    <dbReference type="NCBI Taxonomy" id="2026353"/>
    <lineage>
        <taxon>Bacteria</taxon>
        <taxon>Bacillati</taxon>
        <taxon>Actinomycetota</taxon>
        <taxon>Actinomycetes</taxon>
        <taxon>Geodermatophilales</taxon>
        <taxon>Geodermatophilaceae</taxon>
        <taxon>Petropleomorpha</taxon>
    </lineage>
</organism>
<name>A0A853CL14_9ACTN</name>
<dbReference type="EMBL" id="JACBZT010000001">
    <property type="protein sequence ID" value="NYJ07232.1"/>
    <property type="molecule type" value="Genomic_DNA"/>
</dbReference>
<dbReference type="AlphaFoldDB" id="A0A853CL14"/>
<proteinExistence type="predicted"/>
<evidence type="ECO:0000313" key="2">
    <source>
        <dbReference type="Proteomes" id="UP000541969"/>
    </source>
</evidence>
<dbReference type="RefSeq" id="WP_179718933.1">
    <property type="nucleotide sequence ID" value="NZ_JACBZT010000001.1"/>
</dbReference>
<sequence>MPLTLVRPPESELARVAVLERRVVPDAPRRRTADDIVEEWGLQSFPASDPPANW</sequence>
<reference evidence="1 2" key="1">
    <citation type="submission" date="2020-07" db="EMBL/GenBank/DDBJ databases">
        <title>Sequencing the genomes of 1000 actinobacteria strains.</title>
        <authorList>
            <person name="Klenk H.-P."/>
        </authorList>
    </citation>
    <scope>NUCLEOTIDE SEQUENCE [LARGE SCALE GENOMIC DNA]</scope>
    <source>
        <strain evidence="1 2">DSM 104001</strain>
    </source>
</reference>
<protein>
    <submittedName>
        <fullName evidence="1">Uncharacterized protein</fullName>
    </submittedName>
</protein>
<comment type="caution">
    <text evidence="1">The sequence shown here is derived from an EMBL/GenBank/DDBJ whole genome shotgun (WGS) entry which is preliminary data.</text>
</comment>
<dbReference type="Proteomes" id="UP000541969">
    <property type="component" value="Unassembled WGS sequence"/>
</dbReference>
<gene>
    <name evidence="1" type="ORF">GGQ55_003510</name>
</gene>
<evidence type="ECO:0000313" key="1">
    <source>
        <dbReference type="EMBL" id="NYJ07232.1"/>
    </source>
</evidence>
<accession>A0A853CL14</accession>
<keyword evidence="2" id="KW-1185">Reference proteome</keyword>